<comment type="caution">
    <text evidence="20">The sequence shown here is derived from an EMBL/GenBank/DDBJ whole genome shotgun (WGS) entry which is preliminary data.</text>
</comment>
<feature type="binding site" evidence="19">
    <location>
        <begin position="49"/>
        <end position="52"/>
    </location>
    <ligand>
        <name>GTP</name>
        <dbReference type="ChEBI" id="CHEBI:37565"/>
    </ligand>
</feature>
<evidence type="ECO:0000256" key="10">
    <source>
        <dbReference type="ARBA" id="ARBA00022573"/>
    </source>
</evidence>
<dbReference type="OrthoDB" id="9799422at2"/>
<dbReference type="PIRSF" id="PIRSF006135">
    <property type="entry name" value="CobU"/>
    <property type="match status" value="1"/>
</dbReference>
<evidence type="ECO:0000256" key="17">
    <source>
        <dbReference type="ARBA" id="ARBA00030571"/>
    </source>
</evidence>
<dbReference type="Pfam" id="PF02283">
    <property type="entry name" value="CobU"/>
    <property type="match status" value="1"/>
</dbReference>
<keyword evidence="11 20" id="KW-0808">Transferase</keyword>
<comment type="catalytic activity">
    <reaction evidence="1">
        <text>adenosylcob(III)inamide + ATP = adenosylcob(III)inamide phosphate + ADP + H(+)</text>
        <dbReference type="Rhea" id="RHEA:15769"/>
        <dbReference type="ChEBI" id="CHEBI:2480"/>
        <dbReference type="ChEBI" id="CHEBI:15378"/>
        <dbReference type="ChEBI" id="CHEBI:30616"/>
        <dbReference type="ChEBI" id="CHEBI:58502"/>
        <dbReference type="ChEBI" id="CHEBI:456216"/>
        <dbReference type="EC" id="2.7.1.156"/>
    </reaction>
</comment>
<sequence length="167" mass="19084">MIIFITGGERSGKSSYAQSLALKFSQRPVYLATSKVWDDDFAERVKRHRNERDERWTTIEEQFALSEVLPPVNTVVIDCVTLWLTNFYSKLKGDRDMVVDAAKKEFDRMSSYNGNLIIISNELGMGLHASTKTGRDFVEAQGWVNQYIANQADEVYFMISGLPMKVK</sequence>
<evidence type="ECO:0000256" key="18">
    <source>
        <dbReference type="PIRSR" id="PIRSR006135-1"/>
    </source>
</evidence>
<feature type="binding site" evidence="19">
    <location>
        <begin position="32"/>
        <end position="34"/>
    </location>
    <ligand>
        <name>GTP</name>
        <dbReference type="ChEBI" id="CHEBI:37565"/>
    </ligand>
</feature>
<dbReference type="GO" id="GO:0005525">
    <property type="term" value="F:GTP binding"/>
    <property type="evidence" value="ECO:0007669"/>
    <property type="project" value="UniProtKB-KW"/>
</dbReference>
<dbReference type="EC" id="2.7.1.156" evidence="8"/>
<dbReference type="STRING" id="1237149.C900_03803"/>
<dbReference type="AlphaFoldDB" id="L8JPH9"/>
<keyword evidence="15 19" id="KW-0342">GTP-binding</keyword>
<keyword evidence="20" id="KW-0548">Nucleotidyltransferase</keyword>
<evidence type="ECO:0000256" key="6">
    <source>
        <dbReference type="ARBA" id="ARBA00005159"/>
    </source>
</evidence>
<reference evidence="20 21" key="1">
    <citation type="submission" date="2012-12" db="EMBL/GenBank/DDBJ databases">
        <title>Genome assembly of Fulvivirga imtechensis AK7.</title>
        <authorList>
            <person name="Nupur N."/>
            <person name="Khatri I."/>
            <person name="Kumar R."/>
            <person name="Subramanian S."/>
            <person name="Pinnaka A."/>
        </authorList>
    </citation>
    <scope>NUCLEOTIDE SEQUENCE [LARGE SCALE GENOMIC DNA]</scope>
    <source>
        <strain evidence="20 21">AK7</strain>
    </source>
</reference>
<protein>
    <recommendedName>
        <fullName evidence="16">Adenosylcobinamide kinase</fullName>
        <ecNumber evidence="8">2.7.1.156</ecNumber>
        <ecNumber evidence="9">2.7.7.62</ecNumber>
    </recommendedName>
    <alternativeName>
        <fullName evidence="17">Adenosylcobinamide-phosphate guanylyltransferase</fullName>
    </alternativeName>
</protein>
<comment type="function">
    <text evidence="4">Catalyzes ATP-dependent phosphorylation of adenosylcobinamide and addition of GMP to adenosylcobinamide phosphate.</text>
</comment>
<comment type="catalytic activity">
    <reaction evidence="2">
        <text>adenosylcob(III)inamide phosphate + GTP + H(+) = adenosylcob(III)inamide-GDP + diphosphate</text>
        <dbReference type="Rhea" id="RHEA:22712"/>
        <dbReference type="ChEBI" id="CHEBI:15378"/>
        <dbReference type="ChEBI" id="CHEBI:33019"/>
        <dbReference type="ChEBI" id="CHEBI:37565"/>
        <dbReference type="ChEBI" id="CHEBI:58502"/>
        <dbReference type="ChEBI" id="CHEBI:60487"/>
        <dbReference type="EC" id="2.7.7.62"/>
    </reaction>
</comment>
<keyword evidence="12 19" id="KW-0547">Nucleotide-binding</keyword>
<feature type="active site" description="GMP-histidine intermediate" evidence="18">
    <location>
        <position position="48"/>
    </location>
</feature>
<evidence type="ECO:0000256" key="16">
    <source>
        <dbReference type="ARBA" id="ARBA00029570"/>
    </source>
</evidence>
<dbReference type="EC" id="2.7.7.62" evidence="9"/>
<dbReference type="Proteomes" id="UP000011135">
    <property type="component" value="Unassembled WGS sequence"/>
</dbReference>
<dbReference type="PANTHER" id="PTHR34848">
    <property type="match status" value="1"/>
</dbReference>
<gene>
    <name evidence="20" type="ORF">C900_03803</name>
</gene>
<evidence type="ECO:0000313" key="20">
    <source>
        <dbReference type="EMBL" id="ELR70118.1"/>
    </source>
</evidence>
<evidence type="ECO:0000256" key="4">
    <source>
        <dbReference type="ARBA" id="ARBA00003889"/>
    </source>
</evidence>
<dbReference type="UniPathway" id="UPA00148">
    <property type="reaction ID" value="UER00236"/>
</dbReference>
<evidence type="ECO:0000256" key="2">
    <source>
        <dbReference type="ARBA" id="ARBA00000711"/>
    </source>
</evidence>
<evidence type="ECO:0000256" key="11">
    <source>
        <dbReference type="ARBA" id="ARBA00022679"/>
    </source>
</evidence>
<evidence type="ECO:0000256" key="12">
    <source>
        <dbReference type="ARBA" id="ARBA00022741"/>
    </source>
</evidence>
<comment type="pathway">
    <text evidence="5">Cofactor biosynthesis; adenosylcobalamin biosynthesis; adenosylcobalamin from cob(II)yrinate a,c-diamide: step 6/7.</text>
</comment>
<feature type="binding site" evidence="19">
    <location>
        <position position="60"/>
    </location>
    <ligand>
        <name>GTP</name>
        <dbReference type="ChEBI" id="CHEBI:37565"/>
    </ligand>
</feature>
<keyword evidence="10" id="KW-0169">Cobalamin biosynthesis</keyword>
<dbReference type="InterPro" id="IPR003203">
    <property type="entry name" value="CobU/CobP"/>
</dbReference>
<evidence type="ECO:0000256" key="13">
    <source>
        <dbReference type="ARBA" id="ARBA00022777"/>
    </source>
</evidence>
<dbReference type="GO" id="GO:0043752">
    <property type="term" value="F:adenosylcobinamide kinase activity"/>
    <property type="evidence" value="ECO:0007669"/>
    <property type="project" value="UniProtKB-EC"/>
</dbReference>
<evidence type="ECO:0000256" key="1">
    <source>
        <dbReference type="ARBA" id="ARBA00000312"/>
    </source>
</evidence>
<evidence type="ECO:0000313" key="21">
    <source>
        <dbReference type="Proteomes" id="UP000011135"/>
    </source>
</evidence>
<dbReference type="SUPFAM" id="SSF52540">
    <property type="entry name" value="P-loop containing nucleoside triphosphate hydrolases"/>
    <property type="match status" value="1"/>
</dbReference>
<comment type="catalytic activity">
    <reaction evidence="3">
        <text>adenosylcob(III)inamide + GTP = adenosylcob(III)inamide phosphate + GDP + H(+)</text>
        <dbReference type="Rhea" id="RHEA:15765"/>
        <dbReference type="ChEBI" id="CHEBI:2480"/>
        <dbReference type="ChEBI" id="CHEBI:15378"/>
        <dbReference type="ChEBI" id="CHEBI:37565"/>
        <dbReference type="ChEBI" id="CHEBI:58189"/>
        <dbReference type="ChEBI" id="CHEBI:58502"/>
        <dbReference type="EC" id="2.7.1.156"/>
    </reaction>
</comment>
<dbReference type="PATRIC" id="fig|1237149.3.peg.3565"/>
<dbReference type="RefSeq" id="WP_009581209.1">
    <property type="nucleotide sequence ID" value="NZ_AMZN01000055.1"/>
</dbReference>
<dbReference type="CDD" id="cd00544">
    <property type="entry name" value="CobU"/>
    <property type="match status" value="1"/>
</dbReference>
<keyword evidence="14" id="KW-0067">ATP-binding</keyword>
<dbReference type="GO" id="GO:0008820">
    <property type="term" value="F:cobinamide phosphate guanylyltransferase activity"/>
    <property type="evidence" value="ECO:0007669"/>
    <property type="project" value="UniProtKB-EC"/>
</dbReference>
<evidence type="ECO:0000256" key="3">
    <source>
        <dbReference type="ARBA" id="ARBA00001522"/>
    </source>
</evidence>
<organism evidence="20 21">
    <name type="scientific">Fulvivirga imtechensis AK7</name>
    <dbReference type="NCBI Taxonomy" id="1237149"/>
    <lineage>
        <taxon>Bacteria</taxon>
        <taxon>Pseudomonadati</taxon>
        <taxon>Bacteroidota</taxon>
        <taxon>Cytophagia</taxon>
        <taxon>Cytophagales</taxon>
        <taxon>Fulvivirgaceae</taxon>
        <taxon>Fulvivirga</taxon>
    </lineage>
</organism>
<comment type="pathway">
    <text evidence="6">Cofactor biosynthesis; adenosylcobalamin biosynthesis; adenosylcobalamin from cob(II)yrinate a,c-diamide: step 5/7.</text>
</comment>
<evidence type="ECO:0000256" key="5">
    <source>
        <dbReference type="ARBA" id="ARBA00004692"/>
    </source>
</evidence>
<evidence type="ECO:0000256" key="8">
    <source>
        <dbReference type="ARBA" id="ARBA00012016"/>
    </source>
</evidence>
<feature type="binding site" evidence="19">
    <location>
        <begin position="7"/>
        <end position="14"/>
    </location>
    <ligand>
        <name>GTP</name>
        <dbReference type="ChEBI" id="CHEBI:37565"/>
    </ligand>
</feature>
<dbReference type="EMBL" id="AMZN01000055">
    <property type="protein sequence ID" value="ELR70118.1"/>
    <property type="molecule type" value="Genomic_DNA"/>
</dbReference>
<evidence type="ECO:0000256" key="7">
    <source>
        <dbReference type="ARBA" id="ARBA00007490"/>
    </source>
</evidence>
<dbReference type="PANTHER" id="PTHR34848:SF1">
    <property type="entry name" value="BIFUNCTIONAL ADENOSYLCOBALAMIN BIOSYNTHESIS PROTEIN COBU"/>
    <property type="match status" value="1"/>
</dbReference>
<feature type="binding site" evidence="19">
    <location>
        <position position="78"/>
    </location>
    <ligand>
        <name>GTP</name>
        <dbReference type="ChEBI" id="CHEBI:37565"/>
    </ligand>
</feature>
<evidence type="ECO:0000256" key="14">
    <source>
        <dbReference type="ARBA" id="ARBA00022840"/>
    </source>
</evidence>
<keyword evidence="13" id="KW-0418">Kinase</keyword>
<proteinExistence type="inferred from homology"/>
<dbReference type="Gene3D" id="3.40.50.300">
    <property type="entry name" value="P-loop containing nucleotide triphosphate hydrolases"/>
    <property type="match status" value="1"/>
</dbReference>
<dbReference type="eggNOG" id="COG2087">
    <property type="taxonomic scope" value="Bacteria"/>
</dbReference>
<evidence type="ECO:0000256" key="19">
    <source>
        <dbReference type="PIRSR" id="PIRSR006135-2"/>
    </source>
</evidence>
<dbReference type="GO" id="GO:0005524">
    <property type="term" value="F:ATP binding"/>
    <property type="evidence" value="ECO:0007669"/>
    <property type="project" value="UniProtKB-KW"/>
</dbReference>
<keyword evidence="21" id="KW-1185">Reference proteome</keyword>
<evidence type="ECO:0000256" key="15">
    <source>
        <dbReference type="ARBA" id="ARBA00023134"/>
    </source>
</evidence>
<accession>L8JPH9</accession>
<evidence type="ECO:0000256" key="9">
    <source>
        <dbReference type="ARBA" id="ARBA00012523"/>
    </source>
</evidence>
<comment type="similarity">
    <text evidence="7">Belongs to the CobU/CobP family.</text>
</comment>
<dbReference type="InterPro" id="IPR027417">
    <property type="entry name" value="P-loop_NTPase"/>
</dbReference>
<name>L8JPH9_9BACT</name>
<dbReference type="GO" id="GO:0009236">
    <property type="term" value="P:cobalamin biosynthetic process"/>
    <property type="evidence" value="ECO:0007669"/>
    <property type="project" value="UniProtKB-UniPathway"/>
</dbReference>